<dbReference type="GO" id="GO:0003723">
    <property type="term" value="F:RNA binding"/>
    <property type="evidence" value="ECO:0007669"/>
    <property type="project" value="UniProtKB-UniRule"/>
</dbReference>
<evidence type="ECO:0000256" key="2">
    <source>
        <dbReference type="ARBA" id="ARBA00022801"/>
    </source>
</evidence>
<comment type="function">
    <text evidence="5">RNA helicase.</text>
</comment>
<dbReference type="Proteomes" id="UP001201163">
    <property type="component" value="Unassembled WGS sequence"/>
</dbReference>
<dbReference type="EC" id="3.6.4.13" evidence="5"/>
<comment type="similarity">
    <text evidence="5">Belongs to the DEAD box helicase family.</text>
</comment>
<dbReference type="CDD" id="cd18787">
    <property type="entry name" value="SF2_C_DEAD"/>
    <property type="match status" value="1"/>
</dbReference>
<accession>A0AAD4LLQ7</accession>
<gene>
    <name evidence="7" type="ORF">EDB92DRAFT_2102430</name>
</gene>
<evidence type="ECO:0000256" key="4">
    <source>
        <dbReference type="ARBA" id="ARBA00022884"/>
    </source>
</evidence>
<evidence type="ECO:0000256" key="3">
    <source>
        <dbReference type="ARBA" id="ARBA00022840"/>
    </source>
</evidence>
<name>A0AAD4LLQ7_9AGAM</name>
<comment type="catalytic activity">
    <reaction evidence="5">
        <text>ATP + H2O = ADP + phosphate + H(+)</text>
        <dbReference type="Rhea" id="RHEA:13065"/>
        <dbReference type="ChEBI" id="CHEBI:15377"/>
        <dbReference type="ChEBI" id="CHEBI:15378"/>
        <dbReference type="ChEBI" id="CHEBI:30616"/>
        <dbReference type="ChEBI" id="CHEBI:43474"/>
        <dbReference type="ChEBI" id="CHEBI:456216"/>
        <dbReference type="EC" id="3.6.4.13"/>
    </reaction>
</comment>
<dbReference type="PANTHER" id="PTHR24031">
    <property type="entry name" value="RNA HELICASE"/>
    <property type="match status" value="1"/>
</dbReference>
<organism evidence="7 8">
    <name type="scientific">Lactarius akahatsu</name>
    <dbReference type="NCBI Taxonomy" id="416441"/>
    <lineage>
        <taxon>Eukaryota</taxon>
        <taxon>Fungi</taxon>
        <taxon>Dikarya</taxon>
        <taxon>Basidiomycota</taxon>
        <taxon>Agaricomycotina</taxon>
        <taxon>Agaricomycetes</taxon>
        <taxon>Russulales</taxon>
        <taxon>Russulaceae</taxon>
        <taxon>Lactarius</taxon>
    </lineage>
</organism>
<feature type="domain" description="Helicase C-terminal" evidence="6">
    <location>
        <begin position="57"/>
        <end position="226"/>
    </location>
</feature>
<sequence>MWMSGHAAKKETKQHRRRPRVIACDFEGHMSSGKRYRLSGPAGTHDHMRFFANATLMLLHLVNSIGVTNALVFTKSAESTQRLVQLFEFFEAARSDSQVDATQNRKPVVVRAYSSDLSALERKSILEKFKAHEFEMLVCFDLVSRGMHIKHVEHVINYDAPVDMRKYMHRIGRSVRRTGEGWENKRVEPRRHRFASGLARYFRSMIKSADRAAAVNRLRVTDRQLAPLIPFYRVLFLYSNVTTPWLI</sequence>
<reference evidence="7" key="1">
    <citation type="submission" date="2022-01" db="EMBL/GenBank/DDBJ databases">
        <title>Comparative genomics reveals a dynamic genome evolution in the ectomycorrhizal milk-cap (Lactarius) mushrooms.</title>
        <authorList>
            <consortium name="DOE Joint Genome Institute"/>
            <person name="Lebreton A."/>
            <person name="Tang N."/>
            <person name="Kuo A."/>
            <person name="LaButti K."/>
            <person name="Drula E."/>
            <person name="Barry K."/>
            <person name="Clum A."/>
            <person name="Lipzen A."/>
            <person name="Mousain D."/>
            <person name="Ng V."/>
            <person name="Wang R."/>
            <person name="Wang X."/>
            <person name="Dai Y."/>
            <person name="Henrissat B."/>
            <person name="Grigoriev I.V."/>
            <person name="Guerin-Laguette A."/>
            <person name="Yu F."/>
            <person name="Martin F.M."/>
        </authorList>
    </citation>
    <scope>NUCLEOTIDE SEQUENCE</scope>
    <source>
        <strain evidence="7">QP</strain>
    </source>
</reference>
<dbReference type="SMART" id="SM00490">
    <property type="entry name" value="HELICc"/>
    <property type="match status" value="1"/>
</dbReference>
<dbReference type="Gene3D" id="3.40.50.300">
    <property type="entry name" value="P-loop containing nucleotide triphosphate hydrolases"/>
    <property type="match status" value="1"/>
</dbReference>
<proteinExistence type="inferred from homology"/>
<dbReference type="AlphaFoldDB" id="A0AAD4LLQ7"/>
<evidence type="ECO:0000313" key="7">
    <source>
        <dbReference type="EMBL" id="KAH8995031.1"/>
    </source>
</evidence>
<dbReference type="InterPro" id="IPR001650">
    <property type="entry name" value="Helicase_C-like"/>
</dbReference>
<keyword evidence="2 5" id="KW-0378">Hydrolase</keyword>
<keyword evidence="1 5" id="KW-0547">Nucleotide-binding</keyword>
<keyword evidence="8" id="KW-1185">Reference proteome</keyword>
<comment type="domain">
    <text evidence="5">The Q motif is unique to and characteristic of the DEAD box family of RNA helicases and controls ATP binding and hydrolysis.</text>
</comment>
<dbReference type="Pfam" id="PF00271">
    <property type="entry name" value="Helicase_C"/>
    <property type="match status" value="1"/>
</dbReference>
<dbReference type="EMBL" id="JAKELL010000013">
    <property type="protein sequence ID" value="KAH8995031.1"/>
    <property type="molecule type" value="Genomic_DNA"/>
</dbReference>
<keyword evidence="3 5" id="KW-0067">ATP-binding</keyword>
<dbReference type="GO" id="GO:0016787">
    <property type="term" value="F:hydrolase activity"/>
    <property type="evidence" value="ECO:0007669"/>
    <property type="project" value="UniProtKB-KW"/>
</dbReference>
<keyword evidence="4 5" id="KW-0694">RNA-binding</keyword>
<keyword evidence="5" id="KW-0347">Helicase</keyword>
<evidence type="ECO:0000313" key="8">
    <source>
        <dbReference type="Proteomes" id="UP001201163"/>
    </source>
</evidence>
<comment type="caution">
    <text evidence="7">The sequence shown here is derived from an EMBL/GenBank/DDBJ whole genome shotgun (WGS) entry which is preliminary data.</text>
</comment>
<dbReference type="GO" id="GO:0003724">
    <property type="term" value="F:RNA helicase activity"/>
    <property type="evidence" value="ECO:0007669"/>
    <property type="project" value="UniProtKB-EC"/>
</dbReference>
<dbReference type="SUPFAM" id="SSF52540">
    <property type="entry name" value="P-loop containing nucleoside triphosphate hydrolases"/>
    <property type="match status" value="1"/>
</dbReference>
<dbReference type="GO" id="GO:0005524">
    <property type="term" value="F:ATP binding"/>
    <property type="evidence" value="ECO:0007669"/>
    <property type="project" value="UniProtKB-UniRule"/>
</dbReference>
<dbReference type="PROSITE" id="PS51194">
    <property type="entry name" value="HELICASE_CTER"/>
    <property type="match status" value="1"/>
</dbReference>
<protein>
    <recommendedName>
        <fullName evidence="5">ATP-dependent RNA helicase</fullName>
        <ecNumber evidence="5">3.6.4.13</ecNumber>
    </recommendedName>
</protein>
<evidence type="ECO:0000256" key="1">
    <source>
        <dbReference type="ARBA" id="ARBA00022741"/>
    </source>
</evidence>
<evidence type="ECO:0000256" key="5">
    <source>
        <dbReference type="RuleBase" id="RU365068"/>
    </source>
</evidence>
<dbReference type="InterPro" id="IPR027417">
    <property type="entry name" value="P-loop_NTPase"/>
</dbReference>
<evidence type="ECO:0000259" key="6">
    <source>
        <dbReference type="PROSITE" id="PS51194"/>
    </source>
</evidence>